<evidence type="ECO:0008006" key="3">
    <source>
        <dbReference type="Google" id="ProtNLM"/>
    </source>
</evidence>
<accession>A0A1S2VFC2</accession>
<gene>
    <name evidence="1" type="ORF">BLX24_19520</name>
</gene>
<reference evidence="1 2" key="1">
    <citation type="submission" date="2016-10" db="EMBL/GenBank/DDBJ databases">
        <title>Arsenicibacter rosenii gen. nov., sp. nov., an efficient arsenic-methylating bacterium isolated from an arsenic-contaminated paddy soil.</title>
        <authorList>
            <person name="Huang K."/>
        </authorList>
    </citation>
    <scope>NUCLEOTIDE SEQUENCE [LARGE SCALE GENOMIC DNA]</scope>
    <source>
        <strain evidence="1 2">SM-1</strain>
    </source>
</reference>
<dbReference type="RefSeq" id="WP_071504882.1">
    <property type="nucleotide sequence ID" value="NZ_MORL01000012.1"/>
</dbReference>
<dbReference type="Proteomes" id="UP000181790">
    <property type="component" value="Unassembled WGS sequence"/>
</dbReference>
<comment type="caution">
    <text evidence="1">The sequence shown here is derived from an EMBL/GenBank/DDBJ whole genome shotgun (WGS) entry which is preliminary data.</text>
</comment>
<organism evidence="1 2">
    <name type="scientific">Arsenicibacter rosenii</name>
    <dbReference type="NCBI Taxonomy" id="1750698"/>
    <lineage>
        <taxon>Bacteria</taxon>
        <taxon>Pseudomonadati</taxon>
        <taxon>Bacteroidota</taxon>
        <taxon>Cytophagia</taxon>
        <taxon>Cytophagales</taxon>
        <taxon>Spirosomataceae</taxon>
        <taxon>Arsenicibacter</taxon>
    </lineage>
</organism>
<dbReference type="EMBL" id="MORL01000012">
    <property type="protein sequence ID" value="OIN57423.1"/>
    <property type="molecule type" value="Genomic_DNA"/>
</dbReference>
<proteinExistence type="predicted"/>
<evidence type="ECO:0000313" key="1">
    <source>
        <dbReference type="EMBL" id="OIN57423.1"/>
    </source>
</evidence>
<name>A0A1S2VFC2_9BACT</name>
<dbReference type="SUPFAM" id="SSF56935">
    <property type="entry name" value="Porins"/>
    <property type="match status" value="1"/>
</dbReference>
<sequence>MSPAARAQGLGNSPYSALGVGEEYSQANIANLGMGSVGISNANTVHLNLQNPALLARRARFTVFEVGIIGQYKPQISQNQGGSTVSQRDFGANINYIALAFPASSRWTTSLNLRPYSYVDYQTKVFDKVPNTIYEVQKNYSGKGALNKASFANGFRFFKNLYVGVEASYLFGNITNNSDSRLLINDVVSSVQPQDITVSRINRTNYSDIVWKLGAAWRPKLGEKWTLNLGAAYDPKTSVKAVQTDVNQLVTLSGTSLSDPDTLRANLTGHITLPEQMQFGISLERNNKLTVGVDVGFQKWSQYRTADNANPKLMDGMRLAAGLEYIPKITSTKYWDLVTYRAGFQYIKSPYQVSGKQLNDINGSVGISLPIGSYFVNNLNLAFVGGQRGTLIGTQIRERYVKIALGFTLNDKWFYRYALD</sequence>
<evidence type="ECO:0000313" key="2">
    <source>
        <dbReference type="Proteomes" id="UP000181790"/>
    </source>
</evidence>
<keyword evidence="2" id="KW-1185">Reference proteome</keyword>
<dbReference type="AlphaFoldDB" id="A0A1S2VFC2"/>
<dbReference type="Gene3D" id="2.40.160.60">
    <property type="entry name" value="Outer membrane protein transport protein (OMPP1/FadL/TodX)"/>
    <property type="match status" value="1"/>
</dbReference>
<protein>
    <recommendedName>
        <fullName evidence="3">Aromatic hydrocarbon degradation protein</fullName>
    </recommendedName>
</protein>
<dbReference type="OrthoDB" id="1491239at2"/>